<keyword evidence="19" id="KW-1185">Reference proteome</keyword>
<evidence type="ECO:0000256" key="14">
    <source>
        <dbReference type="SAM" id="MobiDB-lite"/>
    </source>
</evidence>
<keyword evidence="10" id="KW-0186">Copper</keyword>
<proteinExistence type="inferred from homology"/>
<feature type="region of interest" description="Disordered" evidence="14">
    <location>
        <begin position="1"/>
        <end position="38"/>
    </location>
</feature>
<dbReference type="GO" id="GO:0052851">
    <property type="term" value="F:ferric-chelate reductase (NADPH) activity"/>
    <property type="evidence" value="ECO:0007669"/>
    <property type="project" value="TreeGrafter"/>
</dbReference>
<organism evidence="18 19">
    <name type="scientific">Eptatretus burgeri</name>
    <name type="common">Inshore hagfish</name>
    <dbReference type="NCBI Taxonomy" id="7764"/>
    <lineage>
        <taxon>Eukaryota</taxon>
        <taxon>Metazoa</taxon>
        <taxon>Chordata</taxon>
        <taxon>Craniata</taxon>
        <taxon>Vertebrata</taxon>
        <taxon>Cyclostomata</taxon>
        <taxon>Myxini</taxon>
        <taxon>Myxiniformes</taxon>
        <taxon>Myxinidae</taxon>
        <taxon>Eptatretinae</taxon>
        <taxon>Eptatretus</taxon>
    </lineage>
</organism>
<dbReference type="InterPro" id="IPR013130">
    <property type="entry name" value="Fe3_Rdtase_TM_dom"/>
</dbReference>
<accession>A0A8C4N351</accession>
<comment type="cofactor">
    <cofactor evidence="2">
        <name>FAD</name>
        <dbReference type="ChEBI" id="CHEBI:57692"/>
    </cofactor>
</comment>
<evidence type="ECO:0000256" key="15">
    <source>
        <dbReference type="SAM" id="Phobius"/>
    </source>
</evidence>
<evidence type="ECO:0000256" key="12">
    <source>
        <dbReference type="ARBA" id="ARBA00048958"/>
    </source>
</evidence>
<keyword evidence="11 15" id="KW-0472">Membrane</keyword>
<dbReference type="Gene3D" id="3.40.50.720">
    <property type="entry name" value="NAD(P)-binding Rossmann-like Domain"/>
    <property type="match status" value="1"/>
</dbReference>
<dbReference type="PANTHER" id="PTHR14239:SF0">
    <property type="entry name" value="F420-DEPENDENT NADP REDUCTASE"/>
    <property type="match status" value="1"/>
</dbReference>
<feature type="domain" description="Ferric oxidoreductase" evidence="16">
    <location>
        <begin position="269"/>
        <end position="410"/>
    </location>
</feature>
<feature type="domain" description="Pyrroline-5-carboxylate reductase catalytic N-terminal" evidence="17">
    <location>
        <begin position="40"/>
        <end position="126"/>
    </location>
</feature>
<dbReference type="GO" id="GO:0006826">
    <property type="term" value="P:iron ion transport"/>
    <property type="evidence" value="ECO:0007669"/>
    <property type="project" value="UniProtKB-KW"/>
</dbReference>
<keyword evidence="7" id="KW-0967">Endosome</keyword>
<comment type="subcellular location">
    <subcellularLocation>
        <location evidence="3">Endosome membrane</location>
        <topology evidence="3">Multi-pass membrane protein</topology>
    </subcellularLocation>
</comment>
<feature type="transmembrane region" description="Helical" evidence="15">
    <location>
        <begin position="313"/>
        <end position="333"/>
    </location>
</feature>
<feature type="transmembrane region" description="Helical" evidence="15">
    <location>
        <begin position="435"/>
        <end position="457"/>
    </location>
</feature>
<evidence type="ECO:0000256" key="6">
    <source>
        <dbReference type="ARBA" id="ARBA00022692"/>
    </source>
</evidence>
<name>A0A8C4N351_EPTBU</name>
<evidence type="ECO:0000256" key="11">
    <source>
        <dbReference type="ARBA" id="ARBA00023136"/>
    </source>
</evidence>
<sequence length="492" mass="55186">MTGHADSGRCESPLLGNRSLAPISPQHPGWAERREPRRPVAVLGGGDFARSLAGRLLTAGHPVVVGSRLPSAAAALFPPQVDVTTREGAAGGAARLVLVAVPRDHFNTLVPLAEALRGKVVVDVSNRDRRGDPGPSNAHVLADILPEARVVKAFNTLSAWSLQHGPRDASRHVHVCSDCMEAKAEVMQLARTLGFTPVDMGSLLSAHELEEMPLRLFPEWRMPVLLSLGLATGVYIYAFLRDVIHPFIVKQRNEFYRIPVELVNKTLPVVALMLLSLVYLPGVLAAVQQLRYRTKRRRFAPWLDSWLHARKQLGLLSFFFAALHAIYTLALPLRRSYRYGLLNEAVHMVHKRIDTTWNDEIVWRMEIYISLGIMALGLLVLLAITSLPSVSAALNWREFTFIQSQLGCVALTISTLHALTFGWRRAFEPQRYHFYMPPLFVLALPLPIGTILGRLVLQLPCLQRRLQRIRRGWEDDRHMQNIQDYNELTSIL</sequence>
<dbReference type="Proteomes" id="UP000694388">
    <property type="component" value="Unplaced"/>
</dbReference>
<protein>
    <submittedName>
        <fullName evidence="18">STEAP family member 2, metalloreductase</fullName>
    </submittedName>
</protein>
<dbReference type="PANTHER" id="PTHR14239">
    <property type="entry name" value="DUDULIN-RELATED"/>
    <property type="match status" value="1"/>
</dbReference>
<comment type="catalytic activity">
    <reaction evidence="12">
        <text>2 Cu(+) + NADP(+) + H(+) = 2 Cu(2+) + NADPH</text>
        <dbReference type="Rhea" id="RHEA:71771"/>
        <dbReference type="ChEBI" id="CHEBI:15378"/>
        <dbReference type="ChEBI" id="CHEBI:29036"/>
        <dbReference type="ChEBI" id="CHEBI:49552"/>
        <dbReference type="ChEBI" id="CHEBI:57783"/>
        <dbReference type="ChEBI" id="CHEBI:58349"/>
    </reaction>
    <physiologicalReaction direction="right-to-left" evidence="12">
        <dbReference type="Rhea" id="RHEA:71773"/>
    </physiologicalReaction>
</comment>
<evidence type="ECO:0000259" key="17">
    <source>
        <dbReference type="Pfam" id="PF03807"/>
    </source>
</evidence>
<feature type="transmembrane region" description="Helical" evidence="15">
    <location>
        <begin position="406"/>
        <end position="423"/>
    </location>
</feature>
<evidence type="ECO:0000313" key="18">
    <source>
        <dbReference type="Ensembl" id="ENSEBUP00000001684.1"/>
    </source>
</evidence>
<keyword evidence="5" id="KW-0408">Iron</keyword>
<dbReference type="InterPro" id="IPR028939">
    <property type="entry name" value="P5C_Rdtase_cat_N"/>
</dbReference>
<dbReference type="Ensembl" id="ENSEBUT00000002017.1">
    <property type="protein sequence ID" value="ENSEBUP00000001684.1"/>
    <property type="gene ID" value="ENSEBUG00000001384.1"/>
</dbReference>
<evidence type="ECO:0000256" key="8">
    <source>
        <dbReference type="ARBA" id="ARBA00022989"/>
    </source>
</evidence>
<comment type="catalytic activity">
    <reaction evidence="13">
        <text>2 Fe(2+) + NADP(+) + H(+) = 2 Fe(3+) + NADPH</text>
        <dbReference type="Rhea" id="RHEA:71767"/>
        <dbReference type="ChEBI" id="CHEBI:15378"/>
        <dbReference type="ChEBI" id="CHEBI:29033"/>
        <dbReference type="ChEBI" id="CHEBI:29034"/>
        <dbReference type="ChEBI" id="CHEBI:57783"/>
        <dbReference type="ChEBI" id="CHEBI:58349"/>
    </reaction>
    <physiologicalReaction direction="right-to-left" evidence="13">
        <dbReference type="Rhea" id="RHEA:71769"/>
    </physiologicalReaction>
</comment>
<dbReference type="SUPFAM" id="SSF51735">
    <property type="entry name" value="NAD(P)-binding Rossmann-fold domains"/>
    <property type="match status" value="1"/>
</dbReference>
<evidence type="ECO:0000259" key="16">
    <source>
        <dbReference type="Pfam" id="PF01794"/>
    </source>
</evidence>
<dbReference type="GO" id="GO:0008823">
    <property type="term" value="F:cupric reductase (NADH) activity"/>
    <property type="evidence" value="ECO:0007669"/>
    <property type="project" value="TreeGrafter"/>
</dbReference>
<comment type="cofactor">
    <cofactor evidence="1">
        <name>heme b</name>
        <dbReference type="ChEBI" id="CHEBI:60344"/>
    </cofactor>
</comment>
<feature type="transmembrane region" description="Helical" evidence="15">
    <location>
        <begin position="269"/>
        <end position="292"/>
    </location>
</feature>
<evidence type="ECO:0000256" key="13">
    <source>
        <dbReference type="ARBA" id="ARBA00049387"/>
    </source>
</evidence>
<feature type="transmembrane region" description="Helical" evidence="15">
    <location>
        <begin position="367"/>
        <end position="394"/>
    </location>
</feature>
<keyword evidence="6 15" id="KW-0812">Transmembrane</keyword>
<dbReference type="AlphaFoldDB" id="A0A8C4N351"/>
<dbReference type="Pfam" id="PF03807">
    <property type="entry name" value="F420_oxidored"/>
    <property type="match status" value="1"/>
</dbReference>
<comment type="similarity">
    <text evidence="4">Belongs to the STEAP family.</text>
</comment>
<evidence type="ECO:0000256" key="2">
    <source>
        <dbReference type="ARBA" id="ARBA00001974"/>
    </source>
</evidence>
<evidence type="ECO:0000256" key="7">
    <source>
        <dbReference type="ARBA" id="ARBA00022753"/>
    </source>
</evidence>
<keyword evidence="5" id="KW-0410">Iron transport</keyword>
<dbReference type="GO" id="GO:0005886">
    <property type="term" value="C:plasma membrane"/>
    <property type="evidence" value="ECO:0007669"/>
    <property type="project" value="TreeGrafter"/>
</dbReference>
<evidence type="ECO:0000313" key="19">
    <source>
        <dbReference type="Proteomes" id="UP000694388"/>
    </source>
</evidence>
<dbReference type="GO" id="GO:0010008">
    <property type="term" value="C:endosome membrane"/>
    <property type="evidence" value="ECO:0007669"/>
    <property type="project" value="UniProtKB-SubCell"/>
</dbReference>
<dbReference type="InterPro" id="IPR051267">
    <property type="entry name" value="STEAP_metalloreductase"/>
</dbReference>
<keyword evidence="5" id="KW-0406">Ion transport</keyword>
<evidence type="ECO:0000256" key="1">
    <source>
        <dbReference type="ARBA" id="ARBA00001970"/>
    </source>
</evidence>
<reference evidence="18" key="2">
    <citation type="submission" date="2025-09" db="UniProtKB">
        <authorList>
            <consortium name="Ensembl"/>
        </authorList>
    </citation>
    <scope>IDENTIFICATION</scope>
</reference>
<dbReference type="InterPro" id="IPR036291">
    <property type="entry name" value="NAD(P)-bd_dom_sf"/>
</dbReference>
<keyword evidence="8 15" id="KW-1133">Transmembrane helix</keyword>
<evidence type="ECO:0000256" key="10">
    <source>
        <dbReference type="ARBA" id="ARBA00023008"/>
    </source>
</evidence>
<keyword evidence="5" id="KW-0813">Transport</keyword>
<feature type="transmembrane region" description="Helical" evidence="15">
    <location>
        <begin position="222"/>
        <end position="240"/>
    </location>
</feature>
<reference evidence="18" key="1">
    <citation type="submission" date="2025-08" db="UniProtKB">
        <authorList>
            <consortium name="Ensembl"/>
        </authorList>
    </citation>
    <scope>IDENTIFICATION</scope>
</reference>
<dbReference type="GeneTree" id="ENSGT00390000008042"/>
<dbReference type="GO" id="GO:0015677">
    <property type="term" value="P:copper ion import"/>
    <property type="evidence" value="ECO:0007669"/>
    <property type="project" value="TreeGrafter"/>
</dbReference>
<keyword evidence="9" id="KW-0560">Oxidoreductase</keyword>
<evidence type="ECO:0000256" key="3">
    <source>
        <dbReference type="ARBA" id="ARBA00004337"/>
    </source>
</evidence>
<evidence type="ECO:0000256" key="5">
    <source>
        <dbReference type="ARBA" id="ARBA00022496"/>
    </source>
</evidence>
<dbReference type="Pfam" id="PF01794">
    <property type="entry name" value="Ferric_reduct"/>
    <property type="match status" value="1"/>
</dbReference>
<evidence type="ECO:0000256" key="9">
    <source>
        <dbReference type="ARBA" id="ARBA00023002"/>
    </source>
</evidence>
<evidence type="ECO:0000256" key="4">
    <source>
        <dbReference type="ARBA" id="ARBA00007729"/>
    </source>
</evidence>